<name>A0A6G1KB75_9PLEO</name>
<dbReference type="AlphaFoldDB" id="A0A6G1KB75"/>
<dbReference type="EMBL" id="MU005769">
    <property type="protein sequence ID" value="KAF2710058.1"/>
    <property type="molecule type" value="Genomic_DNA"/>
</dbReference>
<dbReference type="Proteomes" id="UP000799428">
    <property type="component" value="Unassembled WGS sequence"/>
</dbReference>
<gene>
    <name evidence="1" type="ORF">K504DRAFT_466489</name>
</gene>
<evidence type="ECO:0000313" key="2">
    <source>
        <dbReference type="Proteomes" id="UP000799428"/>
    </source>
</evidence>
<accession>A0A6G1KB75</accession>
<reference evidence="1" key="1">
    <citation type="journal article" date="2020" name="Stud. Mycol.">
        <title>101 Dothideomycetes genomes: a test case for predicting lifestyles and emergence of pathogens.</title>
        <authorList>
            <person name="Haridas S."/>
            <person name="Albert R."/>
            <person name="Binder M."/>
            <person name="Bloem J."/>
            <person name="Labutti K."/>
            <person name="Salamov A."/>
            <person name="Andreopoulos B."/>
            <person name="Baker S."/>
            <person name="Barry K."/>
            <person name="Bills G."/>
            <person name="Bluhm B."/>
            <person name="Cannon C."/>
            <person name="Castanera R."/>
            <person name="Culley D."/>
            <person name="Daum C."/>
            <person name="Ezra D."/>
            <person name="Gonzalez J."/>
            <person name="Henrissat B."/>
            <person name="Kuo A."/>
            <person name="Liang C."/>
            <person name="Lipzen A."/>
            <person name="Lutzoni F."/>
            <person name="Magnuson J."/>
            <person name="Mondo S."/>
            <person name="Nolan M."/>
            <person name="Ohm R."/>
            <person name="Pangilinan J."/>
            <person name="Park H.-J."/>
            <person name="Ramirez L."/>
            <person name="Alfaro M."/>
            <person name="Sun H."/>
            <person name="Tritt A."/>
            <person name="Yoshinaga Y."/>
            <person name="Zwiers L.-H."/>
            <person name="Turgeon B."/>
            <person name="Goodwin S."/>
            <person name="Spatafora J."/>
            <person name="Crous P."/>
            <person name="Grigoriev I."/>
        </authorList>
    </citation>
    <scope>NUCLEOTIDE SEQUENCE</scope>
    <source>
        <strain evidence="1">CBS 279.74</strain>
    </source>
</reference>
<proteinExistence type="predicted"/>
<organism evidence="1 2">
    <name type="scientific">Pleomassaria siparia CBS 279.74</name>
    <dbReference type="NCBI Taxonomy" id="1314801"/>
    <lineage>
        <taxon>Eukaryota</taxon>
        <taxon>Fungi</taxon>
        <taxon>Dikarya</taxon>
        <taxon>Ascomycota</taxon>
        <taxon>Pezizomycotina</taxon>
        <taxon>Dothideomycetes</taxon>
        <taxon>Pleosporomycetidae</taxon>
        <taxon>Pleosporales</taxon>
        <taxon>Pleomassariaceae</taxon>
        <taxon>Pleomassaria</taxon>
    </lineage>
</organism>
<dbReference type="OrthoDB" id="3794218at2759"/>
<protein>
    <submittedName>
        <fullName evidence="1">Uncharacterized protein</fullName>
    </submittedName>
</protein>
<sequence>MEAPPEPEEVYREISPKTGRAIIYIFKFSNIRHPAGPIRKYIEIPSGSPEPPFIRVSLPSIYANRMWRRQNKLSKHKRELKDDIEKAAAEEEAALVLLHSSQDVYLSSDEEDGGTDIEETRDSNEVLRDPRTYDAELLSSKSVNSSIGDPLSGSDKEMDRRAVQKIMTASPQNENIFVQDEEAQPQVPVVLENQKGLVERQVLTNKQSSLETPIDHWNGETLLDDLSQPEESPFAFMLPVSDDPSAIQSTIAKHVLRIGGETARIYQHELVGFSHMFPGTKVLRDFFAYLPLHMDTLLGPEVDKSVEKQWYGIKTIYGDKIQQLSVSVRVAQMVQYARPKDMPKSNAAGLIL</sequence>
<keyword evidence="2" id="KW-1185">Reference proteome</keyword>
<evidence type="ECO:0000313" key="1">
    <source>
        <dbReference type="EMBL" id="KAF2710058.1"/>
    </source>
</evidence>